<name>A0A5Y3X4B0_SALER</name>
<sequence>MRQPLLFAIILAANVVLSNYAHVNYIENDITVKDIGYDLGAFTTSYTAGDNTGGYHNNGSIWI</sequence>
<accession>A0A5Y3X4B0</accession>
<protein>
    <recommendedName>
        <fullName evidence="3">Autotransporter outer membrane beta-barrel domain-containing protein</fullName>
    </recommendedName>
</protein>
<proteinExistence type="predicted"/>
<evidence type="ECO:0008006" key="3">
    <source>
        <dbReference type="Google" id="ProtNLM"/>
    </source>
</evidence>
<feature type="signal peptide" evidence="1">
    <location>
        <begin position="1"/>
        <end position="23"/>
    </location>
</feature>
<keyword evidence="1" id="KW-0732">Signal</keyword>
<reference evidence="2" key="1">
    <citation type="submission" date="2018-06" db="EMBL/GenBank/DDBJ databases">
        <authorList>
            <person name="Ashton P.M."/>
            <person name="Dallman T."/>
            <person name="Nair S."/>
            <person name="De Pinna E."/>
            <person name="Peters T."/>
            <person name="Grant K."/>
        </authorList>
    </citation>
    <scope>NUCLEOTIDE SEQUENCE [LARGE SCALE GENOMIC DNA]</scope>
    <source>
        <strain evidence="2">318584</strain>
    </source>
</reference>
<dbReference type="Proteomes" id="UP000839747">
    <property type="component" value="Unassembled WGS sequence"/>
</dbReference>
<dbReference type="EMBL" id="AAIYKG010000002">
    <property type="protein sequence ID" value="ECJ4504567.1"/>
    <property type="molecule type" value="Genomic_DNA"/>
</dbReference>
<evidence type="ECO:0000256" key="1">
    <source>
        <dbReference type="SAM" id="SignalP"/>
    </source>
</evidence>
<feature type="chain" id="PRO_5024798649" description="Autotransporter outer membrane beta-barrel domain-containing protein" evidence="1">
    <location>
        <begin position="24"/>
        <end position="63"/>
    </location>
</feature>
<organism evidence="2">
    <name type="scientific">Salmonella enterica subsp. salamae</name>
    <dbReference type="NCBI Taxonomy" id="59202"/>
    <lineage>
        <taxon>Bacteria</taxon>
        <taxon>Pseudomonadati</taxon>
        <taxon>Pseudomonadota</taxon>
        <taxon>Gammaproteobacteria</taxon>
        <taxon>Enterobacterales</taxon>
        <taxon>Enterobacteriaceae</taxon>
        <taxon>Salmonella</taxon>
    </lineage>
</organism>
<comment type="caution">
    <text evidence="2">The sequence shown here is derived from an EMBL/GenBank/DDBJ whole genome shotgun (WGS) entry which is preliminary data.</text>
</comment>
<gene>
    <name evidence="2" type="ORF">DNU24_02210</name>
</gene>
<dbReference type="AlphaFoldDB" id="A0A5Y3X4B0"/>
<evidence type="ECO:0000313" key="2">
    <source>
        <dbReference type="EMBL" id="ECJ4504567.1"/>
    </source>
</evidence>